<gene>
    <name evidence="1" type="ORF">EV643_103453</name>
</gene>
<organism evidence="1 2">
    <name type="scientific">Kribbella caucasensis</name>
    <dbReference type="NCBI Taxonomy" id="2512215"/>
    <lineage>
        <taxon>Bacteria</taxon>
        <taxon>Bacillati</taxon>
        <taxon>Actinomycetota</taxon>
        <taxon>Actinomycetes</taxon>
        <taxon>Propionibacteriales</taxon>
        <taxon>Kribbellaceae</taxon>
        <taxon>Kribbella</taxon>
    </lineage>
</organism>
<name>A0A4R6KK64_9ACTN</name>
<evidence type="ECO:0000313" key="1">
    <source>
        <dbReference type="EMBL" id="TDO51714.1"/>
    </source>
</evidence>
<evidence type="ECO:0000313" key="2">
    <source>
        <dbReference type="Proteomes" id="UP000295388"/>
    </source>
</evidence>
<sequence>MMSTVAIVGAGPGLGAAVAERFGREGLAVALIARNLAKLDKLAEGLSAQGIAAKAYAADVHDRDGLSRALAAAADEIGMIEVLQYSPVPRSEFLRPLLETSVDDLAAAVEFSVYGSATAVQQVLPCMTALGRGTILFVNGSSAVTPNPNVTGTSVAFAAESAYGQMLHDTLSEQNIHVGQLIVPGAIRDDDPVFAPKVLADRLWQIHTAKGPYRVTVG</sequence>
<dbReference type="PANTHER" id="PTHR43431:SF7">
    <property type="entry name" value="OXIDOREDUCTASE, SHORT CHAIN DEHYDROGENASE_REDUCTASE FAMILY (AFU_ORTHOLOGUE AFUA_5G14000)"/>
    <property type="match status" value="1"/>
</dbReference>
<proteinExistence type="predicted"/>
<dbReference type="PANTHER" id="PTHR43431">
    <property type="entry name" value="OXIDOREDUCTASE, SHORT CHAIN DEHYDROGENASE/REDUCTASE FAMILY (AFU_ORTHOLOGUE AFUA_5G14000)"/>
    <property type="match status" value="1"/>
</dbReference>
<dbReference type="Gene3D" id="3.40.50.720">
    <property type="entry name" value="NAD(P)-binding Rossmann-like Domain"/>
    <property type="match status" value="1"/>
</dbReference>
<dbReference type="Pfam" id="PF00106">
    <property type="entry name" value="adh_short"/>
    <property type="match status" value="1"/>
</dbReference>
<dbReference type="AlphaFoldDB" id="A0A4R6KK64"/>
<protein>
    <submittedName>
        <fullName evidence="1">Short subunit dehydrogenase</fullName>
    </submittedName>
</protein>
<comment type="caution">
    <text evidence="1">The sequence shown here is derived from an EMBL/GenBank/DDBJ whole genome shotgun (WGS) entry which is preliminary data.</text>
</comment>
<dbReference type="Proteomes" id="UP000295388">
    <property type="component" value="Unassembled WGS sequence"/>
</dbReference>
<reference evidence="1 2" key="1">
    <citation type="submission" date="2019-03" db="EMBL/GenBank/DDBJ databases">
        <title>Genomic Encyclopedia of Type Strains, Phase III (KMG-III): the genomes of soil and plant-associated and newly described type strains.</title>
        <authorList>
            <person name="Whitman W."/>
        </authorList>
    </citation>
    <scope>NUCLEOTIDE SEQUENCE [LARGE SCALE GENOMIC DNA]</scope>
    <source>
        <strain evidence="1 2">VKM Ac-2527</strain>
    </source>
</reference>
<dbReference type="EMBL" id="SNWQ01000003">
    <property type="protein sequence ID" value="TDO51714.1"/>
    <property type="molecule type" value="Genomic_DNA"/>
</dbReference>
<accession>A0A4R6KK64</accession>
<keyword evidence="2" id="KW-1185">Reference proteome</keyword>
<dbReference type="InterPro" id="IPR036291">
    <property type="entry name" value="NAD(P)-bd_dom_sf"/>
</dbReference>
<dbReference type="SUPFAM" id="SSF51735">
    <property type="entry name" value="NAD(P)-binding Rossmann-fold domains"/>
    <property type="match status" value="1"/>
</dbReference>
<dbReference type="InterPro" id="IPR002347">
    <property type="entry name" value="SDR_fam"/>
</dbReference>